<gene>
    <name evidence="2" type="ORF">TARUN_9870</name>
</gene>
<sequence length="318" mass="36650">MPSEFHNFGNLPGELRLGIWKYALRPIGPTRPGAHFFSMTNHKEDGDALKKLRVQCELGSDCETEHGYRHCLAAPRYTSEEGSTYSWTSNNPSAYLWDFGMWGACRESREVIEEHYKMEHWKEKLRQYCLSNRRTGPPVDTCVPFLFERGGEDWRFAIHPNRDLVCIQPLDPNTIGRYRESIFLTEDICMVSWDVGLLGFRNLAFEYDSSWSDTLDQDMSRWDLDDLLGEKSSRGLFIRALILIEDGSLHWDDSLLLIDYNQEPDAENATSRKGTIFYGNDRNFVEVDSTPSYKYVSDKDNSALGFLNIISSTEYLAA</sequence>
<keyword evidence="3" id="KW-1185">Reference proteome</keyword>
<dbReference type="Pfam" id="PF20150">
    <property type="entry name" value="2EXR"/>
    <property type="match status" value="1"/>
</dbReference>
<evidence type="ECO:0000259" key="1">
    <source>
        <dbReference type="Pfam" id="PF20150"/>
    </source>
</evidence>
<evidence type="ECO:0000313" key="2">
    <source>
        <dbReference type="EMBL" id="RFU72388.1"/>
    </source>
</evidence>
<dbReference type="PANTHER" id="PTHR35910">
    <property type="entry name" value="2EXR DOMAIN-CONTAINING PROTEIN"/>
    <property type="match status" value="1"/>
</dbReference>
<dbReference type="OrthoDB" id="3596450at2759"/>
<accession>A0A395N8D4</accession>
<evidence type="ECO:0000313" key="3">
    <source>
        <dbReference type="Proteomes" id="UP000266272"/>
    </source>
</evidence>
<dbReference type="EMBL" id="PXOA01000866">
    <property type="protein sequence ID" value="RFU72388.1"/>
    <property type="molecule type" value="Genomic_DNA"/>
</dbReference>
<comment type="caution">
    <text evidence="2">The sequence shown here is derived from an EMBL/GenBank/DDBJ whole genome shotgun (WGS) entry which is preliminary data.</text>
</comment>
<proteinExistence type="predicted"/>
<name>A0A395N8D4_TRIAR</name>
<dbReference type="InterPro" id="IPR045518">
    <property type="entry name" value="2EXR"/>
</dbReference>
<organism evidence="2 3">
    <name type="scientific">Trichoderma arundinaceum</name>
    <dbReference type="NCBI Taxonomy" id="490622"/>
    <lineage>
        <taxon>Eukaryota</taxon>
        <taxon>Fungi</taxon>
        <taxon>Dikarya</taxon>
        <taxon>Ascomycota</taxon>
        <taxon>Pezizomycotina</taxon>
        <taxon>Sordariomycetes</taxon>
        <taxon>Hypocreomycetidae</taxon>
        <taxon>Hypocreales</taxon>
        <taxon>Hypocreaceae</taxon>
        <taxon>Trichoderma</taxon>
    </lineage>
</organism>
<reference evidence="2 3" key="1">
    <citation type="journal article" date="2018" name="PLoS Pathog.">
        <title>Evolution of structural diversity of trichothecenes, a family of toxins produced by plant pathogenic and entomopathogenic fungi.</title>
        <authorList>
            <person name="Proctor R.H."/>
            <person name="McCormick S.P."/>
            <person name="Kim H.S."/>
            <person name="Cardoza R.E."/>
            <person name="Stanley A.M."/>
            <person name="Lindo L."/>
            <person name="Kelly A."/>
            <person name="Brown D.W."/>
            <person name="Lee T."/>
            <person name="Vaughan M.M."/>
            <person name="Alexander N.J."/>
            <person name="Busman M."/>
            <person name="Gutierrez S."/>
        </authorList>
    </citation>
    <scope>NUCLEOTIDE SEQUENCE [LARGE SCALE GENOMIC DNA]</scope>
    <source>
        <strain evidence="2 3">IBT 40837</strain>
    </source>
</reference>
<feature type="domain" description="2EXR" evidence="1">
    <location>
        <begin position="5"/>
        <end position="118"/>
    </location>
</feature>
<protein>
    <recommendedName>
        <fullName evidence="1">2EXR domain-containing protein</fullName>
    </recommendedName>
</protein>
<dbReference type="PANTHER" id="PTHR35910:SF6">
    <property type="entry name" value="2EXR DOMAIN-CONTAINING PROTEIN"/>
    <property type="match status" value="1"/>
</dbReference>
<dbReference type="AlphaFoldDB" id="A0A395N8D4"/>
<dbReference type="Proteomes" id="UP000266272">
    <property type="component" value="Unassembled WGS sequence"/>
</dbReference>